<dbReference type="AlphaFoldDB" id="A0AAW0PYJ7"/>
<evidence type="ECO:0000313" key="2">
    <source>
        <dbReference type="Proteomes" id="UP001460270"/>
    </source>
</evidence>
<comment type="caution">
    <text evidence="1">The sequence shown here is derived from an EMBL/GenBank/DDBJ whole genome shotgun (WGS) entry which is preliminary data.</text>
</comment>
<dbReference type="Proteomes" id="UP001460270">
    <property type="component" value="Unassembled WGS sequence"/>
</dbReference>
<evidence type="ECO:0000313" key="1">
    <source>
        <dbReference type="EMBL" id="KAK7933296.1"/>
    </source>
</evidence>
<reference evidence="2" key="1">
    <citation type="submission" date="2024-04" db="EMBL/GenBank/DDBJ databases">
        <title>Salinicola lusitanus LLJ914,a marine bacterium isolated from the Okinawa Trough.</title>
        <authorList>
            <person name="Li J."/>
        </authorList>
    </citation>
    <scope>NUCLEOTIDE SEQUENCE [LARGE SCALE GENOMIC DNA]</scope>
</reference>
<gene>
    <name evidence="1" type="ORF">WMY93_004192</name>
</gene>
<organism evidence="1 2">
    <name type="scientific">Mugilogobius chulae</name>
    <name type="common">yellowstripe goby</name>
    <dbReference type="NCBI Taxonomy" id="88201"/>
    <lineage>
        <taxon>Eukaryota</taxon>
        <taxon>Metazoa</taxon>
        <taxon>Chordata</taxon>
        <taxon>Craniata</taxon>
        <taxon>Vertebrata</taxon>
        <taxon>Euteleostomi</taxon>
        <taxon>Actinopterygii</taxon>
        <taxon>Neopterygii</taxon>
        <taxon>Teleostei</taxon>
        <taxon>Neoteleostei</taxon>
        <taxon>Acanthomorphata</taxon>
        <taxon>Gobiaria</taxon>
        <taxon>Gobiiformes</taxon>
        <taxon>Gobioidei</taxon>
        <taxon>Gobiidae</taxon>
        <taxon>Gobionellinae</taxon>
        <taxon>Mugilogobius</taxon>
    </lineage>
</organism>
<accession>A0AAW0PYJ7</accession>
<proteinExistence type="predicted"/>
<protein>
    <submittedName>
        <fullName evidence="1">Uncharacterized protein</fullName>
    </submittedName>
</protein>
<dbReference type="EMBL" id="JBBPFD010000003">
    <property type="protein sequence ID" value="KAK7933296.1"/>
    <property type="molecule type" value="Genomic_DNA"/>
</dbReference>
<name>A0AAW0PYJ7_9GOBI</name>
<sequence length="143" mass="16064">MTSSVEKLLHLYKLFFNICNSKLNLQESRLKLQLSIFSGTAIFGPHISFCLVIVQVSISNQHGSTSRQQKSLRQIEEPVYPLQTSAKAISSVLLHQRADWIQTSALKCLQDDLTAAVLAPCMCFYHDSVLQHQTVISLQALDF</sequence>
<keyword evidence="2" id="KW-1185">Reference proteome</keyword>